<name>A0A2P2QEP2_RHIMU</name>
<protein>
    <submittedName>
        <fullName evidence="1">Uncharacterized protein</fullName>
    </submittedName>
</protein>
<accession>A0A2P2QEP2</accession>
<organism evidence="1">
    <name type="scientific">Rhizophora mucronata</name>
    <name type="common">Asiatic mangrove</name>
    <dbReference type="NCBI Taxonomy" id="61149"/>
    <lineage>
        <taxon>Eukaryota</taxon>
        <taxon>Viridiplantae</taxon>
        <taxon>Streptophyta</taxon>
        <taxon>Embryophyta</taxon>
        <taxon>Tracheophyta</taxon>
        <taxon>Spermatophyta</taxon>
        <taxon>Magnoliopsida</taxon>
        <taxon>eudicotyledons</taxon>
        <taxon>Gunneridae</taxon>
        <taxon>Pentapetalae</taxon>
        <taxon>rosids</taxon>
        <taxon>fabids</taxon>
        <taxon>Malpighiales</taxon>
        <taxon>Rhizophoraceae</taxon>
        <taxon>Rhizophora</taxon>
    </lineage>
</organism>
<dbReference type="EMBL" id="GGEC01084988">
    <property type="protein sequence ID" value="MBX65472.1"/>
    <property type="molecule type" value="Transcribed_RNA"/>
</dbReference>
<reference evidence="1" key="1">
    <citation type="submission" date="2018-02" db="EMBL/GenBank/DDBJ databases">
        <title>Rhizophora mucronata_Transcriptome.</title>
        <authorList>
            <person name="Meera S.P."/>
            <person name="Sreeshan A."/>
            <person name="Augustine A."/>
        </authorList>
    </citation>
    <scope>NUCLEOTIDE SEQUENCE</scope>
    <source>
        <tissue evidence="1">Leaf</tissue>
    </source>
</reference>
<evidence type="ECO:0000313" key="1">
    <source>
        <dbReference type="EMBL" id="MBX65472.1"/>
    </source>
</evidence>
<proteinExistence type="predicted"/>
<dbReference type="AlphaFoldDB" id="A0A2P2QEP2"/>
<sequence length="24" mass="2808">MSTAFEGNSFIYDSVSYRLQIIYC</sequence>